<feature type="region of interest" description="Disordered" evidence="1">
    <location>
        <begin position="1"/>
        <end position="69"/>
    </location>
</feature>
<feature type="region of interest" description="Disordered" evidence="1">
    <location>
        <begin position="109"/>
        <end position="245"/>
    </location>
</feature>
<dbReference type="Proteomes" id="UP000270094">
    <property type="component" value="Unassembled WGS sequence"/>
</dbReference>
<protein>
    <submittedName>
        <fullName evidence="2">Uncharacterized protein</fullName>
    </submittedName>
</protein>
<feature type="compositionally biased region" description="Basic and acidic residues" evidence="1">
    <location>
        <begin position="268"/>
        <end position="293"/>
    </location>
</feature>
<evidence type="ECO:0000256" key="1">
    <source>
        <dbReference type="SAM" id="MobiDB-lite"/>
    </source>
</evidence>
<feature type="compositionally biased region" description="Basic and acidic residues" evidence="1">
    <location>
        <begin position="23"/>
        <end position="50"/>
    </location>
</feature>
<dbReference type="EMBL" id="UYYB01120342">
    <property type="protein sequence ID" value="VDM82970.1"/>
    <property type="molecule type" value="Genomic_DNA"/>
</dbReference>
<evidence type="ECO:0000313" key="2">
    <source>
        <dbReference type="EMBL" id="VDM82970.1"/>
    </source>
</evidence>
<reference evidence="2 3" key="1">
    <citation type="submission" date="2018-11" db="EMBL/GenBank/DDBJ databases">
        <authorList>
            <consortium name="Pathogen Informatics"/>
        </authorList>
    </citation>
    <scope>NUCLEOTIDE SEQUENCE [LARGE SCALE GENOMIC DNA]</scope>
</reference>
<feature type="compositionally biased region" description="Low complexity" evidence="1">
    <location>
        <begin position="331"/>
        <end position="343"/>
    </location>
</feature>
<feature type="compositionally biased region" description="Basic and acidic residues" evidence="1">
    <location>
        <begin position="124"/>
        <end position="146"/>
    </location>
</feature>
<proteinExistence type="predicted"/>
<dbReference type="AlphaFoldDB" id="A0A3P7JBQ3"/>
<dbReference type="OrthoDB" id="5832950at2759"/>
<name>A0A3P7JBQ3_STRVU</name>
<sequence length="354" mass="39424">MSQQAERRSSLPPNVTPIVQEPQEQKTTEVKRSSGDEVDEEKTTESDNKLAMESQSTDPEQIHYPPGRTILVGDIVRKPSVLEETSFNTDHLSPISDVSKAYTQRLSQLKSELGLDEMGNSSAEQKEDSKEEEQAPPRDEPERVESNSRPTFYQEEPDGSCDENAQKHKPMSDEALVDAMFNPVFEGESSEMASLAAASSSQTLNTQDRQGAEKSDDSGEHKQSSGFDDWYDNPTAPPSEENEVKDFVEEILSQSMDEAMFSASKSLRNKEQMKQEYLKHTDTSFDKKSHPDLEPDTSPSEEIKDPLIEAVFTSTIDKDQFMESVISYPASTSSSRVTSSVTTPGVNRTLDDSE</sequence>
<keyword evidence="3" id="KW-1185">Reference proteome</keyword>
<feature type="compositionally biased region" description="Low complexity" evidence="1">
    <location>
        <begin position="190"/>
        <end position="201"/>
    </location>
</feature>
<feature type="region of interest" description="Disordered" evidence="1">
    <location>
        <begin position="329"/>
        <end position="354"/>
    </location>
</feature>
<evidence type="ECO:0000313" key="3">
    <source>
        <dbReference type="Proteomes" id="UP000270094"/>
    </source>
</evidence>
<gene>
    <name evidence="2" type="ORF">SVUK_LOCUS17968</name>
</gene>
<feature type="compositionally biased region" description="Basic and acidic residues" evidence="1">
    <location>
        <begin position="210"/>
        <end position="223"/>
    </location>
</feature>
<organism evidence="2 3">
    <name type="scientific">Strongylus vulgaris</name>
    <name type="common">Blood worm</name>
    <dbReference type="NCBI Taxonomy" id="40348"/>
    <lineage>
        <taxon>Eukaryota</taxon>
        <taxon>Metazoa</taxon>
        <taxon>Ecdysozoa</taxon>
        <taxon>Nematoda</taxon>
        <taxon>Chromadorea</taxon>
        <taxon>Rhabditida</taxon>
        <taxon>Rhabditina</taxon>
        <taxon>Rhabditomorpha</taxon>
        <taxon>Strongyloidea</taxon>
        <taxon>Strongylidae</taxon>
        <taxon>Strongylus</taxon>
    </lineage>
</organism>
<accession>A0A3P7JBQ3</accession>
<feature type="non-terminal residue" evidence="2">
    <location>
        <position position="354"/>
    </location>
</feature>
<feature type="region of interest" description="Disordered" evidence="1">
    <location>
        <begin position="262"/>
        <end position="306"/>
    </location>
</feature>